<feature type="domain" description="N-acetyltransferase" evidence="3">
    <location>
        <begin position="7"/>
        <end position="159"/>
    </location>
</feature>
<dbReference type="SUPFAM" id="SSF55729">
    <property type="entry name" value="Acyl-CoA N-acyltransferases (Nat)"/>
    <property type="match status" value="1"/>
</dbReference>
<dbReference type="GO" id="GO:0016747">
    <property type="term" value="F:acyltransferase activity, transferring groups other than amino-acyl groups"/>
    <property type="evidence" value="ECO:0007669"/>
    <property type="project" value="InterPro"/>
</dbReference>
<name>H8L6M0_FRAAD</name>
<proteinExistence type="predicted"/>
<dbReference type="InterPro" id="IPR050832">
    <property type="entry name" value="Bact_Acetyltransf"/>
</dbReference>
<accession>H8L6M0</accession>
<dbReference type="InterPro" id="IPR016181">
    <property type="entry name" value="Acyl_CoA_acyltransferase"/>
</dbReference>
<dbReference type="KEGG" id="fau:Fraau_2475"/>
<organism evidence="4 5">
    <name type="scientific">Frateuria aurantia (strain ATCC 33424 / DSM 6220 / KCTC 2777 / LMG 1558 / NBRC 3245 / NCIMB 13370)</name>
    <name type="common">Acetobacter aurantius</name>
    <dbReference type="NCBI Taxonomy" id="767434"/>
    <lineage>
        <taxon>Bacteria</taxon>
        <taxon>Pseudomonadati</taxon>
        <taxon>Pseudomonadota</taxon>
        <taxon>Gammaproteobacteria</taxon>
        <taxon>Lysobacterales</taxon>
        <taxon>Rhodanobacteraceae</taxon>
        <taxon>Frateuria</taxon>
    </lineage>
</organism>
<dbReference type="Proteomes" id="UP000005234">
    <property type="component" value="Chromosome"/>
</dbReference>
<evidence type="ECO:0000313" key="4">
    <source>
        <dbReference type="EMBL" id="AFC86836.1"/>
    </source>
</evidence>
<keyword evidence="5" id="KW-1185">Reference proteome</keyword>
<evidence type="ECO:0000259" key="3">
    <source>
        <dbReference type="PROSITE" id="PS51186"/>
    </source>
</evidence>
<dbReference type="Pfam" id="PF00583">
    <property type="entry name" value="Acetyltransf_1"/>
    <property type="match status" value="1"/>
</dbReference>
<protein>
    <submittedName>
        <fullName evidence="4">Acetyltransferase</fullName>
    </submittedName>
</protein>
<dbReference type="InterPro" id="IPR000182">
    <property type="entry name" value="GNAT_dom"/>
</dbReference>
<dbReference type="eggNOG" id="COG0456">
    <property type="taxonomic scope" value="Bacteria"/>
</dbReference>
<evidence type="ECO:0000313" key="5">
    <source>
        <dbReference type="Proteomes" id="UP000005234"/>
    </source>
</evidence>
<dbReference type="CDD" id="cd04301">
    <property type="entry name" value="NAT_SF"/>
    <property type="match status" value="1"/>
</dbReference>
<keyword evidence="1 4" id="KW-0808">Transferase</keyword>
<dbReference type="AlphaFoldDB" id="H8L6M0"/>
<dbReference type="HOGENOM" id="CLU_013985_36_4_6"/>
<sequence length="159" mass="17934">MSDLPELRLRELASDLDEAFVLRLAPLFADFELPAWRQRQTCVRGVRAALTERMEQAGHEACLLIAENMQGVTIGFLSLSLTRDYFSGQRQAHLNELAVAPEHQRQGYGRALLREAERWAGLRNCRALSLNVFPGNEAARRLYAGAGYQVDLLRLARPL</sequence>
<reference evidence="4" key="1">
    <citation type="submission" date="2012-02" db="EMBL/GenBank/DDBJ databases">
        <title>The complete genome of Frateuria aurantia DSM 6220.</title>
        <authorList>
            <consortium name="US DOE Joint Genome Institute (JGI-PGF)"/>
            <person name="Lucas S."/>
            <person name="Copeland A."/>
            <person name="Lapidus A."/>
            <person name="Glavina del Rio T."/>
            <person name="Dalin E."/>
            <person name="Tice H."/>
            <person name="Bruce D."/>
            <person name="Goodwin L."/>
            <person name="Pitluck S."/>
            <person name="Peters L."/>
            <person name="Ovchinnikova G."/>
            <person name="Teshima H."/>
            <person name="Kyrpides N."/>
            <person name="Mavromatis K."/>
            <person name="Ivanova N."/>
            <person name="Brettin T."/>
            <person name="Detter J.C."/>
            <person name="Han C."/>
            <person name="Larimer F."/>
            <person name="Land M."/>
            <person name="Hauser L."/>
            <person name="Markowitz V."/>
            <person name="Cheng J.-F."/>
            <person name="Hugenholtz P."/>
            <person name="Woyke T."/>
            <person name="Wu D."/>
            <person name="Brambilla E."/>
            <person name="Klenk H.-P."/>
            <person name="Eisen J.A."/>
        </authorList>
    </citation>
    <scope>NUCLEOTIDE SEQUENCE</scope>
    <source>
        <strain evidence="4">DSM 6220</strain>
    </source>
</reference>
<gene>
    <name evidence="4" type="ordered locus">Fraau_2475</name>
</gene>
<evidence type="ECO:0000256" key="1">
    <source>
        <dbReference type="ARBA" id="ARBA00022679"/>
    </source>
</evidence>
<dbReference type="EMBL" id="CP003350">
    <property type="protein sequence ID" value="AFC86836.1"/>
    <property type="molecule type" value="Genomic_DNA"/>
</dbReference>
<dbReference type="PROSITE" id="PS51186">
    <property type="entry name" value="GNAT"/>
    <property type="match status" value="1"/>
</dbReference>
<dbReference type="PANTHER" id="PTHR43877">
    <property type="entry name" value="AMINOALKYLPHOSPHONATE N-ACETYLTRANSFERASE-RELATED-RELATED"/>
    <property type="match status" value="1"/>
</dbReference>
<evidence type="ECO:0000256" key="2">
    <source>
        <dbReference type="ARBA" id="ARBA00023315"/>
    </source>
</evidence>
<dbReference type="PANTHER" id="PTHR43877:SF2">
    <property type="entry name" value="AMINOALKYLPHOSPHONATE N-ACETYLTRANSFERASE-RELATED"/>
    <property type="match status" value="1"/>
</dbReference>
<keyword evidence="2" id="KW-0012">Acyltransferase</keyword>
<dbReference type="Gene3D" id="3.40.630.30">
    <property type="match status" value="1"/>
</dbReference>
<dbReference type="RefSeq" id="WP_014403839.1">
    <property type="nucleotide sequence ID" value="NC_017033.1"/>
</dbReference>
<dbReference type="STRING" id="767434.Fraau_2475"/>